<evidence type="ECO:0008006" key="3">
    <source>
        <dbReference type="Google" id="ProtNLM"/>
    </source>
</evidence>
<organism evidence="1 2">
    <name type="scientific">Ignisphaera cupida</name>
    <dbReference type="NCBI Taxonomy" id="3050454"/>
    <lineage>
        <taxon>Archaea</taxon>
        <taxon>Thermoproteota</taxon>
        <taxon>Thermoprotei</taxon>
        <taxon>Desulfurococcales</taxon>
        <taxon>Desulfurococcaceae</taxon>
        <taxon>Ignisphaera</taxon>
    </lineage>
</organism>
<evidence type="ECO:0000313" key="2">
    <source>
        <dbReference type="Proteomes" id="UP001529235"/>
    </source>
</evidence>
<gene>
    <name evidence="1" type="ORF">QPL79_06475</name>
</gene>
<dbReference type="Proteomes" id="UP001529235">
    <property type="component" value="Unassembled WGS sequence"/>
</dbReference>
<dbReference type="EMBL" id="JASNVW010000003">
    <property type="protein sequence ID" value="MDK6029005.1"/>
    <property type="molecule type" value="Genomic_DNA"/>
</dbReference>
<keyword evidence="2" id="KW-1185">Reference proteome</keyword>
<reference evidence="1 2" key="1">
    <citation type="submission" date="2023-05" db="EMBL/GenBank/DDBJ databases">
        <title>A new hyperthermophilic archaea 'Ignisphaera cupida' sp. nov. and description of the family 'Ignisphaeraceae' fam. nov.</title>
        <authorList>
            <person name="Podosokorskaya O.A."/>
            <person name="Elcheninov A.G."/>
            <person name="Klukina A."/>
            <person name="Merkel A.Y."/>
        </authorList>
    </citation>
    <scope>NUCLEOTIDE SEQUENCE [LARGE SCALE GENOMIC DNA]</scope>
    <source>
        <strain evidence="1 2">4213-co</strain>
    </source>
</reference>
<proteinExistence type="predicted"/>
<comment type="caution">
    <text evidence="1">The sequence shown here is derived from an EMBL/GenBank/DDBJ whole genome shotgun (WGS) entry which is preliminary data.</text>
</comment>
<protein>
    <recommendedName>
        <fullName evidence="3">Transposase</fullName>
    </recommendedName>
</protein>
<dbReference type="AlphaFoldDB" id="A0ABD4Z9N5"/>
<sequence length="81" mass="9509">MLRLLLDEETEAGLRALCSLSSKLWNEVNYARRRQFFETKRVDLRNTYKKFYEKYKMLIGSATAQQILNKNDEPGDPSSDC</sequence>
<evidence type="ECO:0000313" key="1">
    <source>
        <dbReference type="EMBL" id="MDK6029005.1"/>
    </source>
</evidence>
<accession>A0ABD4Z9N5</accession>
<name>A0ABD4Z9N5_9CREN</name>
<dbReference type="RefSeq" id="WP_285273987.1">
    <property type="nucleotide sequence ID" value="NZ_JASNVW010000003.1"/>
</dbReference>